<sequence length="59" mass="7129">MVKYVATRKFKGLKEDRIFEVGEEFEMTIKRSDEVLSNIQKEYPEIDEVMKRVDEKEDE</sequence>
<dbReference type="AlphaFoldDB" id="A0AB74TYY4"/>
<accession>A0AB74TYY4</accession>
<gene>
    <name evidence="1" type="ORF">VUQ09_01855</name>
</gene>
<dbReference type="RefSeq" id="WP_208954010.1">
    <property type="nucleotide sequence ID" value="NZ_CP142434.1"/>
</dbReference>
<protein>
    <submittedName>
        <fullName evidence="1">Uncharacterized protein</fullName>
    </submittedName>
</protein>
<dbReference type="EMBL" id="CP142434">
    <property type="protein sequence ID" value="XBC48158.1"/>
    <property type="molecule type" value="Genomic_DNA"/>
</dbReference>
<reference evidence="1" key="1">
    <citation type="submission" date="2023-12" db="EMBL/GenBank/DDBJ databases">
        <title>Dolosigranulum savutii sp. nov. isolated from human upper respiratory samples collected in Botswana.</title>
        <authorList>
            <person name="Kelly M.S."/>
        </authorList>
    </citation>
    <scope>NUCLEOTIDE SEQUENCE</scope>
    <source>
        <strain evidence="1">MSK312</strain>
    </source>
</reference>
<proteinExistence type="predicted"/>
<organism evidence="1">
    <name type="scientific">Dolosigranulum savutiense</name>
    <dbReference type="NCBI Taxonomy" id="3110288"/>
    <lineage>
        <taxon>Bacteria</taxon>
        <taxon>Bacillati</taxon>
        <taxon>Bacillota</taxon>
        <taxon>Bacilli</taxon>
        <taxon>Lactobacillales</taxon>
        <taxon>Carnobacteriaceae</taxon>
        <taxon>Dolosigranulum</taxon>
    </lineage>
</organism>
<evidence type="ECO:0000313" key="1">
    <source>
        <dbReference type="EMBL" id="XBC48158.1"/>
    </source>
</evidence>
<name>A0AB74TYY4_9LACT</name>